<comment type="subcellular location">
    <subcellularLocation>
        <location evidence="1">Periplasm</location>
    </subcellularLocation>
</comment>
<comment type="similarity">
    <text evidence="2">Belongs to the bacterial solute-binding protein SsuA/TauA family.</text>
</comment>
<reference evidence="4" key="1">
    <citation type="submission" date="2022-11" db="EMBL/GenBank/DDBJ databases">
        <title>Methylomonas rapida sp. nov., Carotenoid-Producing Obligate Methanotrophs with High Growth Characteristics and Biotechnological Potential.</title>
        <authorList>
            <person name="Tikhonova E.N."/>
            <person name="Suleimanov R.Z."/>
            <person name="Miroshnikov K."/>
            <person name="Oshkin I.Y."/>
            <person name="Belova S.E."/>
            <person name="Danilova O.V."/>
            <person name="Ashikhmin A."/>
            <person name="Konopkin A."/>
            <person name="But S.Y."/>
            <person name="Khmelenina V.N."/>
            <person name="Kuznetsov N."/>
            <person name="Pimenov N.V."/>
            <person name="Dedysh S.N."/>
        </authorList>
    </citation>
    <scope>NUCLEOTIDE SEQUENCE</scope>
    <source>
        <strain evidence="4">MP1</strain>
    </source>
</reference>
<dbReference type="PANTHER" id="PTHR30024:SF47">
    <property type="entry name" value="TAURINE-BINDING PERIPLASMIC PROTEIN"/>
    <property type="match status" value="1"/>
</dbReference>
<dbReference type="Pfam" id="PF13379">
    <property type="entry name" value="NMT1_2"/>
    <property type="match status" value="1"/>
</dbReference>
<evidence type="ECO:0000256" key="3">
    <source>
        <dbReference type="ARBA" id="ARBA00022729"/>
    </source>
</evidence>
<accession>A0ABY7GDU3</accession>
<keyword evidence="5" id="KW-1185">Reference proteome</keyword>
<evidence type="ECO:0000256" key="1">
    <source>
        <dbReference type="ARBA" id="ARBA00004418"/>
    </source>
</evidence>
<dbReference type="PROSITE" id="PS51257">
    <property type="entry name" value="PROKAR_LIPOPROTEIN"/>
    <property type="match status" value="1"/>
</dbReference>
<sequence length="333" mass="36417">MLSLPRPLITHRVLRCFIYFGVFVSCLAPLSCVRSPQPMLRIATNVWPGYEMLYLARSLDLYQDAPIRLVEMPSASQSLHAIRNGIVEAAALTLDEALNLMQDPSLDLRVILVMDVSNGADALLGRGDLVEVQQLRGKRVGVENTATGAVVLDAALERAGLHAEDIVIVPKTVNDHLAAWKNQEIDALITFEPVRSSLLAEGAHELFNSSQIPGRILDVLLVRADAIEAHRASLKKLVGAYFAAQDYLRQQPDDAAKRMAPRLAVSPQEVLAMFKGLGLPDLSENRRWLAAPAPALHKVATDLAALMRRHDLLQTDVKTDVLAESGFLPDAPP</sequence>
<name>A0ABY7GDU3_9GAMM</name>
<keyword evidence="3" id="KW-0732">Signal</keyword>
<dbReference type="RefSeq" id="WP_255188137.1">
    <property type="nucleotide sequence ID" value="NZ_CP113517.1"/>
</dbReference>
<protein>
    <submittedName>
        <fullName evidence="4">ABC transporter substrate-binding protein</fullName>
    </submittedName>
</protein>
<dbReference type="Gene3D" id="3.40.190.10">
    <property type="entry name" value="Periplasmic binding protein-like II"/>
    <property type="match status" value="2"/>
</dbReference>
<evidence type="ECO:0000313" key="5">
    <source>
        <dbReference type="Proteomes" id="UP001162780"/>
    </source>
</evidence>
<proteinExistence type="inferred from homology"/>
<organism evidence="4 5">
    <name type="scientific">Methylomonas rapida</name>
    <dbReference type="NCBI Taxonomy" id="2963939"/>
    <lineage>
        <taxon>Bacteria</taxon>
        <taxon>Pseudomonadati</taxon>
        <taxon>Pseudomonadota</taxon>
        <taxon>Gammaproteobacteria</taxon>
        <taxon>Methylococcales</taxon>
        <taxon>Methylococcaceae</taxon>
        <taxon>Methylomonas</taxon>
    </lineage>
</organism>
<dbReference type="PANTHER" id="PTHR30024">
    <property type="entry name" value="ALIPHATIC SULFONATES-BINDING PROTEIN-RELATED"/>
    <property type="match status" value="1"/>
</dbReference>
<dbReference type="EMBL" id="CP113517">
    <property type="protein sequence ID" value="WAR43157.1"/>
    <property type="molecule type" value="Genomic_DNA"/>
</dbReference>
<dbReference type="Proteomes" id="UP001162780">
    <property type="component" value="Chromosome"/>
</dbReference>
<dbReference type="SUPFAM" id="SSF53850">
    <property type="entry name" value="Periplasmic binding protein-like II"/>
    <property type="match status" value="1"/>
</dbReference>
<evidence type="ECO:0000313" key="4">
    <source>
        <dbReference type="EMBL" id="WAR43157.1"/>
    </source>
</evidence>
<evidence type="ECO:0000256" key="2">
    <source>
        <dbReference type="ARBA" id="ARBA00010742"/>
    </source>
</evidence>
<gene>
    <name evidence="4" type="ORF">NM686_012210</name>
</gene>